<dbReference type="InterPro" id="IPR036188">
    <property type="entry name" value="FAD/NAD-bd_sf"/>
</dbReference>
<dbReference type="Gene3D" id="3.30.560.10">
    <property type="entry name" value="Glucose Oxidase, domain 3"/>
    <property type="match status" value="1"/>
</dbReference>
<dbReference type="PANTHER" id="PTHR11552">
    <property type="entry name" value="GLUCOSE-METHANOL-CHOLINE GMC OXIDOREDUCTASE"/>
    <property type="match status" value="1"/>
</dbReference>
<dbReference type="SUPFAM" id="SSF51905">
    <property type="entry name" value="FAD/NAD(P)-binding domain"/>
    <property type="match status" value="1"/>
</dbReference>
<dbReference type="Gene3D" id="3.50.50.60">
    <property type="entry name" value="FAD/NAD(P)-binding domain"/>
    <property type="match status" value="1"/>
</dbReference>
<dbReference type="GO" id="GO:0050660">
    <property type="term" value="F:flavin adenine dinucleotide binding"/>
    <property type="evidence" value="ECO:0007669"/>
    <property type="project" value="InterPro"/>
</dbReference>
<dbReference type="Pfam" id="PF00732">
    <property type="entry name" value="GMC_oxred_N"/>
    <property type="match status" value="1"/>
</dbReference>
<dbReference type="GO" id="GO:0016614">
    <property type="term" value="F:oxidoreductase activity, acting on CH-OH group of donors"/>
    <property type="evidence" value="ECO:0007669"/>
    <property type="project" value="InterPro"/>
</dbReference>
<evidence type="ECO:0000256" key="3">
    <source>
        <dbReference type="ARBA" id="ARBA00022630"/>
    </source>
</evidence>
<dbReference type="PANTHER" id="PTHR11552:SF147">
    <property type="entry name" value="CHOLINE DEHYDROGENASE, MITOCHONDRIAL"/>
    <property type="match status" value="1"/>
</dbReference>
<dbReference type="OrthoDB" id="269227at2759"/>
<protein>
    <recommendedName>
        <fullName evidence="5">Glucose-methanol-choline oxidoreductase N-terminal domain-containing protein</fullName>
    </recommendedName>
</protein>
<accession>A0A0D0CP27</accession>
<evidence type="ECO:0000313" key="6">
    <source>
        <dbReference type="EMBL" id="KIK72561.1"/>
    </source>
</evidence>
<keyword evidence="3" id="KW-0285">Flavoprotein</keyword>
<dbReference type="HOGENOM" id="CLU_099298_2_1_1"/>
<dbReference type="InterPro" id="IPR000172">
    <property type="entry name" value="GMC_OxRdtase_N"/>
</dbReference>
<evidence type="ECO:0000313" key="7">
    <source>
        <dbReference type="Proteomes" id="UP000054538"/>
    </source>
</evidence>
<dbReference type="InParanoid" id="A0A0D0CP27"/>
<reference evidence="7" key="2">
    <citation type="submission" date="2015-01" db="EMBL/GenBank/DDBJ databases">
        <title>Evolutionary Origins and Diversification of the Mycorrhizal Mutualists.</title>
        <authorList>
            <consortium name="DOE Joint Genome Institute"/>
            <consortium name="Mycorrhizal Genomics Consortium"/>
            <person name="Kohler A."/>
            <person name="Kuo A."/>
            <person name="Nagy L.G."/>
            <person name="Floudas D."/>
            <person name="Copeland A."/>
            <person name="Barry K.W."/>
            <person name="Cichocki N."/>
            <person name="Veneault-Fourrey C."/>
            <person name="LaButti K."/>
            <person name="Lindquist E.A."/>
            <person name="Lipzen A."/>
            <person name="Lundell T."/>
            <person name="Morin E."/>
            <person name="Murat C."/>
            <person name="Riley R."/>
            <person name="Ohm R."/>
            <person name="Sun H."/>
            <person name="Tunlid A."/>
            <person name="Henrissat B."/>
            <person name="Grigoriev I.V."/>
            <person name="Hibbett D.S."/>
            <person name="Martin F."/>
        </authorList>
    </citation>
    <scope>NUCLEOTIDE SEQUENCE [LARGE SCALE GENOMIC DNA]</scope>
    <source>
        <strain evidence="7">Ve08.2h10</strain>
    </source>
</reference>
<sequence length="119" mass="12860">VIGVGTVGCVLASRLSEDPNVSVLLVEAGGSHEKETSSRIPVACRRSVTRIQYFMSLLQTSRPQSALNGRQLDYARGKMLGGSASINALVYHHCSPSDFDEWESKGAKGWGYQSLAPYV</sequence>
<evidence type="ECO:0000256" key="1">
    <source>
        <dbReference type="ARBA" id="ARBA00001974"/>
    </source>
</evidence>
<dbReference type="InterPro" id="IPR012132">
    <property type="entry name" value="GMC_OxRdtase"/>
</dbReference>
<dbReference type="STRING" id="930991.A0A0D0CP27"/>
<keyword evidence="4" id="KW-0274">FAD</keyword>
<dbReference type="EMBL" id="KN830692">
    <property type="protein sequence ID" value="KIK72561.1"/>
    <property type="molecule type" value="Genomic_DNA"/>
</dbReference>
<organism evidence="6 7">
    <name type="scientific">Paxillus rubicundulus Ve08.2h10</name>
    <dbReference type="NCBI Taxonomy" id="930991"/>
    <lineage>
        <taxon>Eukaryota</taxon>
        <taxon>Fungi</taxon>
        <taxon>Dikarya</taxon>
        <taxon>Basidiomycota</taxon>
        <taxon>Agaricomycotina</taxon>
        <taxon>Agaricomycetes</taxon>
        <taxon>Agaricomycetidae</taxon>
        <taxon>Boletales</taxon>
        <taxon>Paxilineae</taxon>
        <taxon>Paxillaceae</taxon>
        <taxon>Paxillus</taxon>
    </lineage>
</organism>
<comment type="cofactor">
    <cofactor evidence="1">
        <name>FAD</name>
        <dbReference type="ChEBI" id="CHEBI:57692"/>
    </cofactor>
</comment>
<proteinExistence type="inferred from homology"/>
<gene>
    <name evidence="6" type="ORF">PAXRUDRAFT_91445</name>
</gene>
<feature type="non-terminal residue" evidence="6">
    <location>
        <position position="1"/>
    </location>
</feature>
<feature type="non-terminal residue" evidence="6">
    <location>
        <position position="119"/>
    </location>
</feature>
<name>A0A0D0CP27_9AGAM</name>
<feature type="domain" description="Glucose-methanol-choline oxidoreductase N-terminal" evidence="5">
    <location>
        <begin position="5"/>
        <end position="118"/>
    </location>
</feature>
<reference evidence="6 7" key="1">
    <citation type="submission" date="2014-04" db="EMBL/GenBank/DDBJ databases">
        <authorList>
            <consortium name="DOE Joint Genome Institute"/>
            <person name="Kuo A."/>
            <person name="Kohler A."/>
            <person name="Jargeat P."/>
            <person name="Nagy L.G."/>
            <person name="Floudas D."/>
            <person name="Copeland A."/>
            <person name="Barry K.W."/>
            <person name="Cichocki N."/>
            <person name="Veneault-Fourrey C."/>
            <person name="LaButti K."/>
            <person name="Lindquist E.A."/>
            <person name="Lipzen A."/>
            <person name="Lundell T."/>
            <person name="Morin E."/>
            <person name="Murat C."/>
            <person name="Sun H."/>
            <person name="Tunlid A."/>
            <person name="Henrissat B."/>
            <person name="Grigoriev I.V."/>
            <person name="Hibbett D.S."/>
            <person name="Martin F."/>
            <person name="Nordberg H.P."/>
            <person name="Cantor M.N."/>
            <person name="Hua S.X."/>
        </authorList>
    </citation>
    <scope>NUCLEOTIDE SEQUENCE [LARGE SCALE GENOMIC DNA]</scope>
    <source>
        <strain evidence="6 7">Ve08.2h10</strain>
    </source>
</reference>
<keyword evidence="7" id="KW-1185">Reference proteome</keyword>
<comment type="similarity">
    <text evidence="2">Belongs to the GMC oxidoreductase family.</text>
</comment>
<dbReference type="AlphaFoldDB" id="A0A0D0CP27"/>
<evidence type="ECO:0000256" key="4">
    <source>
        <dbReference type="ARBA" id="ARBA00022827"/>
    </source>
</evidence>
<evidence type="ECO:0000256" key="2">
    <source>
        <dbReference type="ARBA" id="ARBA00010790"/>
    </source>
</evidence>
<evidence type="ECO:0000259" key="5">
    <source>
        <dbReference type="Pfam" id="PF00732"/>
    </source>
</evidence>
<dbReference type="Proteomes" id="UP000054538">
    <property type="component" value="Unassembled WGS sequence"/>
</dbReference>